<evidence type="ECO:0000256" key="1">
    <source>
        <dbReference type="SAM" id="SignalP"/>
    </source>
</evidence>
<dbReference type="PANTHER" id="PTHR45856:SF25">
    <property type="entry name" value="FUNGAL LIPASE-LIKE DOMAIN-CONTAINING PROTEIN"/>
    <property type="match status" value="1"/>
</dbReference>
<organism evidence="3 4">
    <name type="scientific">Mucor saturninus</name>
    <dbReference type="NCBI Taxonomy" id="64648"/>
    <lineage>
        <taxon>Eukaryota</taxon>
        <taxon>Fungi</taxon>
        <taxon>Fungi incertae sedis</taxon>
        <taxon>Mucoromycota</taxon>
        <taxon>Mucoromycotina</taxon>
        <taxon>Mucoromycetes</taxon>
        <taxon>Mucorales</taxon>
        <taxon>Mucorineae</taxon>
        <taxon>Mucoraceae</taxon>
        <taxon>Mucor</taxon>
    </lineage>
</organism>
<dbReference type="SUPFAM" id="SSF53474">
    <property type="entry name" value="alpha/beta-Hydrolases"/>
    <property type="match status" value="1"/>
</dbReference>
<protein>
    <recommendedName>
        <fullName evidence="2">Fungal lipase-type domain-containing protein</fullName>
    </recommendedName>
</protein>
<dbReference type="InterPro" id="IPR029058">
    <property type="entry name" value="AB_hydrolase_fold"/>
</dbReference>
<dbReference type="CDD" id="cd00519">
    <property type="entry name" value="Lipase_3"/>
    <property type="match status" value="1"/>
</dbReference>
<name>A0A8H7RN27_9FUNG</name>
<feature type="domain" description="Fungal lipase-type" evidence="2">
    <location>
        <begin position="203"/>
        <end position="337"/>
    </location>
</feature>
<comment type="caution">
    <text evidence="3">The sequence shown here is derived from an EMBL/GenBank/DDBJ whole genome shotgun (WGS) entry which is preliminary data.</text>
</comment>
<accession>A0A8H7RN27</accession>
<dbReference type="InterPro" id="IPR051218">
    <property type="entry name" value="Sec_MonoDiacylglyc_Lipase"/>
</dbReference>
<dbReference type="EMBL" id="JAEPRD010000005">
    <property type="protein sequence ID" value="KAG2212638.1"/>
    <property type="molecule type" value="Genomic_DNA"/>
</dbReference>
<evidence type="ECO:0000259" key="2">
    <source>
        <dbReference type="Pfam" id="PF01764"/>
    </source>
</evidence>
<dbReference type="GO" id="GO:0006629">
    <property type="term" value="P:lipid metabolic process"/>
    <property type="evidence" value="ECO:0007669"/>
    <property type="project" value="InterPro"/>
</dbReference>
<keyword evidence="4" id="KW-1185">Reference proteome</keyword>
<sequence>MVYFTSIKKGIFVISMALIGTSHAAPATSDGPSKTLHSDTNFHNFALPPLISNRTQAVVPHSKTISLNSETENMLENIEWFQELGINYTGMVQRGDIKTLDKMILDLPANIRAASEQNLQNRLNVNFGDEIVIASPGQIDNHKYYAALAATAYCREVTGLGLWTCENCQKYVPDGQVIFKFNSPIADTTGFILKSDSQKTINLVFRGTNSLRQTITDLILIKKDYPPVDGTQVHTGFYNSYLEVADQFFPYIQREIAAHPNYKIVVSGHSLGAAHALFAALDLYQRDRRFDASNLSVYTVGSPRIGDTNFAYYVKGTGIPYYRSVNDRDVIPHFPAQGLGYLHAGIEIWDLPGYGSHVCTSETESAYCSNSIVPATHILDHLTYYGINEGLCL</sequence>
<dbReference type="Pfam" id="PF01764">
    <property type="entry name" value="Lipase_3"/>
    <property type="match status" value="1"/>
</dbReference>
<proteinExistence type="predicted"/>
<dbReference type="Proteomes" id="UP000603453">
    <property type="component" value="Unassembled WGS sequence"/>
</dbReference>
<dbReference type="InterPro" id="IPR002921">
    <property type="entry name" value="Fungal_lipase-type"/>
</dbReference>
<dbReference type="OrthoDB" id="438440at2759"/>
<feature type="chain" id="PRO_5034704911" description="Fungal lipase-type domain-containing protein" evidence="1">
    <location>
        <begin position="25"/>
        <end position="393"/>
    </location>
</feature>
<dbReference type="AlphaFoldDB" id="A0A8H7RN27"/>
<feature type="signal peptide" evidence="1">
    <location>
        <begin position="1"/>
        <end position="24"/>
    </location>
</feature>
<gene>
    <name evidence="3" type="ORF">INT47_000614</name>
</gene>
<keyword evidence="1" id="KW-0732">Signal</keyword>
<dbReference type="Gene3D" id="3.40.50.1820">
    <property type="entry name" value="alpha/beta hydrolase"/>
    <property type="match status" value="1"/>
</dbReference>
<reference evidence="3" key="1">
    <citation type="submission" date="2020-12" db="EMBL/GenBank/DDBJ databases">
        <title>Metabolic potential, ecology and presence of endohyphal bacteria is reflected in genomic diversity of Mucoromycotina.</title>
        <authorList>
            <person name="Muszewska A."/>
            <person name="Okrasinska A."/>
            <person name="Steczkiewicz K."/>
            <person name="Drgas O."/>
            <person name="Orlowska M."/>
            <person name="Perlinska-Lenart U."/>
            <person name="Aleksandrzak-Piekarczyk T."/>
            <person name="Szatraj K."/>
            <person name="Zielenkiewicz U."/>
            <person name="Pilsyk S."/>
            <person name="Malc E."/>
            <person name="Mieczkowski P."/>
            <person name="Kruszewska J.S."/>
            <person name="Biernat P."/>
            <person name="Pawlowska J."/>
        </authorList>
    </citation>
    <scope>NUCLEOTIDE SEQUENCE</scope>
    <source>
        <strain evidence="3">WA0000017839</strain>
    </source>
</reference>
<evidence type="ECO:0000313" key="3">
    <source>
        <dbReference type="EMBL" id="KAG2212638.1"/>
    </source>
</evidence>
<evidence type="ECO:0000313" key="4">
    <source>
        <dbReference type="Proteomes" id="UP000603453"/>
    </source>
</evidence>
<dbReference type="PANTHER" id="PTHR45856">
    <property type="entry name" value="ALPHA/BETA-HYDROLASES SUPERFAMILY PROTEIN"/>
    <property type="match status" value="1"/>
</dbReference>